<organism evidence="1 2">
    <name type="scientific">Caerostris darwini</name>
    <dbReference type="NCBI Taxonomy" id="1538125"/>
    <lineage>
        <taxon>Eukaryota</taxon>
        <taxon>Metazoa</taxon>
        <taxon>Ecdysozoa</taxon>
        <taxon>Arthropoda</taxon>
        <taxon>Chelicerata</taxon>
        <taxon>Arachnida</taxon>
        <taxon>Araneae</taxon>
        <taxon>Araneomorphae</taxon>
        <taxon>Entelegynae</taxon>
        <taxon>Araneoidea</taxon>
        <taxon>Araneidae</taxon>
        <taxon>Caerostris</taxon>
    </lineage>
</organism>
<dbReference type="Proteomes" id="UP001054837">
    <property type="component" value="Unassembled WGS sequence"/>
</dbReference>
<dbReference type="EMBL" id="BPLQ01004782">
    <property type="protein sequence ID" value="GIY10676.1"/>
    <property type="molecule type" value="Genomic_DNA"/>
</dbReference>
<protein>
    <submittedName>
        <fullName evidence="1">Uncharacterized protein</fullName>
    </submittedName>
</protein>
<comment type="caution">
    <text evidence="1">The sequence shown here is derived from an EMBL/GenBank/DDBJ whole genome shotgun (WGS) entry which is preliminary data.</text>
</comment>
<sequence>MASQRATDTHGANEIQSLQALSALTRASLLCLAFEYESDMNYSLHSEIVIGAMDKECQSCDALKYRVESADAESNKKVSSVNFYADWLLIRANEDNSLIPLAVSSIHR</sequence>
<gene>
    <name evidence="1" type="ORF">CDAR_97001</name>
</gene>
<accession>A0AAV4QRF3</accession>
<evidence type="ECO:0000313" key="1">
    <source>
        <dbReference type="EMBL" id="GIY10676.1"/>
    </source>
</evidence>
<evidence type="ECO:0000313" key="2">
    <source>
        <dbReference type="Proteomes" id="UP001054837"/>
    </source>
</evidence>
<keyword evidence="2" id="KW-1185">Reference proteome</keyword>
<proteinExistence type="predicted"/>
<dbReference type="AlphaFoldDB" id="A0AAV4QRF3"/>
<reference evidence="1 2" key="1">
    <citation type="submission" date="2021-06" db="EMBL/GenBank/DDBJ databases">
        <title>Caerostris darwini draft genome.</title>
        <authorList>
            <person name="Kono N."/>
            <person name="Arakawa K."/>
        </authorList>
    </citation>
    <scope>NUCLEOTIDE SEQUENCE [LARGE SCALE GENOMIC DNA]</scope>
</reference>
<name>A0AAV4QRF3_9ARAC</name>